<evidence type="ECO:0000313" key="3">
    <source>
        <dbReference type="Proteomes" id="UP001412067"/>
    </source>
</evidence>
<dbReference type="GO" id="GO:0032259">
    <property type="term" value="P:methylation"/>
    <property type="evidence" value="ECO:0007669"/>
    <property type="project" value="UniProtKB-KW"/>
</dbReference>
<dbReference type="Pfam" id="PF08267">
    <property type="entry name" value="Meth_synt_1"/>
    <property type="match status" value="1"/>
</dbReference>
<feature type="domain" description="Cobalamin-independent methionine synthase MetE N-terminal" evidence="1">
    <location>
        <begin position="68"/>
        <end position="112"/>
    </location>
</feature>
<name>A0ABR2MB46_9ASPA</name>
<dbReference type="GO" id="GO:0008168">
    <property type="term" value="F:methyltransferase activity"/>
    <property type="evidence" value="ECO:0007669"/>
    <property type="project" value="UniProtKB-KW"/>
</dbReference>
<dbReference type="EMBL" id="JBBWWR010000009">
    <property type="protein sequence ID" value="KAK8961437.1"/>
    <property type="molecule type" value="Genomic_DNA"/>
</dbReference>
<dbReference type="Proteomes" id="UP001412067">
    <property type="component" value="Unassembled WGS sequence"/>
</dbReference>
<comment type="caution">
    <text evidence="2">The sequence shown here is derived from an EMBL/GenBank/DDBJ whole genome shotgun (WGS) entry which is preliminary data.</text>
</comment>
<proteinExistence type="predicted"/>
<organism evidence="2 3">
    <name type="scientific">Platanthera guangdongensis</name>
    <dbReference type="NCBI Taxonomy" id="2320717"/>
    <lineage>
        <taxon>Eukaryota</taxon>
        <taxon>Viridiplantae</taxon>
        <taxon>Streptophyta</taxon>
        <taxon>Embryophyta</taxon>
        <taxon>Tracheophyta</taxon>
        <taxon>Spermatophyta</taxon>
        <taxon>Magnoliopsida</taxon>
        <taxon>Liliopsida</taxon>
        <taxon>Asparagales</taxon>
        <taxon>Orchidaceae</taxon>
        <taxon>Orchidoideae</taxon>
        <taxon>Orchideae</taxon>
        <taxon>Orchidinae</taxon>
        <taxon>Platanthera</taxon>
    </lineage>
</organism>
<accession>A0ABR2MB46</accession>
<evidence type="ECO:0000259" key="1">
    <source>
        <dbReference type="Pfam" id="PF08267"/>
    </source>
</evidence>
<dbReference type="PANTHER" id="PTHR30519">
    <property type="entry name" value="5-METHYLTETRAHYDROPTEROYLTRIGLUTAMATE--HOMOCYSTEINE METHYLTRANSFERASE"/>
    <property type="match status" value="1"/>
</dbReference>
<dbReference type="InterPro" id="IPR038071">
    <property type="entry name" value="UROD/MetE-like_sf"/>
</dbReference>
<protein>
    <submittedName>
        <fullName evidence="2">5-methyltetrahydropteroyltriglutamate--homocysteine methyltransferase</fullName>
    </submittedName>
</protein>
<sequence length="130" mass="14233">MVALRVLRVNIRIASVESRVRCLVFGGGSGALGAFSLRSGCRSADHAAKAIVYRYLPTILPLSLSMASHIVGYPRVGPKRELKFALESFWDGKSSAEDLQKVSADLRTSSLEADGCCWDQIHSQQHIFLL</sequence>
<evidence type="ECO:0000313" key="2">
    <source>
        <dbReference type="EMBL" id="KAK8961437.1"/>
    </source>
</evidence>
<keyword evidence="2" id="KW-0489">Methyltransferase</keyword>
<keyword evidence="2" id="KW-0808">Transferase</keyword>
<gene>
    <name evidence="2" type="primary">CIMS</name>
    <name evidence="2" type="ORF">KSP40_PGU015919</name>
</gene>
<keyword evidence="3" id="KW-1185">Reference proteome</keyword>
<dbReference type="SUPFAM" id="SSF51726">
    <property type="entry name" value="UROD/MetE-like"/>
    <property type="match status" value="1"/>
</dbReference>
<dbReference type="Gene3D" id="3.20.20.210">
    <property type="match status" value="1"/>
</dbReference>
<dbReference type="InterPro" id="IPR013215">
    <property type="entry name" value="Cbl-indep_Met_Synth_N"/>
</dbReference>
<reference evidence="2 3" key="1">
    <citation type="journal article" date="2022" name="Nat. Plants">
        <title>Genomes of leafy and leafless Platanthera orchids illuminate the evolution of mycoheterotrophy.</title>
        <authorList>
            <person name="Li M.H."/>
            <person name="Liu K.W."/>
            <person name="Li Z."/>
            <person name="Lu H.C."/>
            <person name="Ye Q.L."/>
            <person name="Zhang D."/>
            <person name="Wang J.Y."/>
            <person name="Li Y.F."/>
            <person name="Zhong Z.M."/>
            <person name="Liu X."/>
            <person name="Yu X."/>
            <person name="Liu D.K."/>
            <person name="Tu X.D."/>
            <person name="Liu B."/>
            <person name="Hao Y."/>
            <person name="Liao X.Y."/>
            <person name="Jiang Y.T."/>
            <person name="Sun W.H."/>
            <person name="Chen J."/>
            <person name="Chen Y.Q."/>
            <person name="Ai Y."/>
            <person name="Zhai J.W."/>
            <person name="Wu S.S."/>
            <person name="Zhou Z."/>
            <person name="Hsiao Y.Y."/>
            <person name="Wu W.L."/>
            <person name="Chen Y.Y."/>
            <person name="Lin Y.F."/>
            <person name="Hsu J.L."/>
            <person name="Li C.Y."/>
            <person name="Wang Z.W."/>
            <person name="Zhao X."/>
            <person name="Zhong W.Y."/>
            <person name="Ma X.K."/>
            <person name="Ma L."/>
            <person name="Huang J."/>
            <person name="Chen G.Z."/>
            <person name="Huang M.Z."/>
            <person name="Huang L."/>
            <person name="Peng D.H."/>
            <person name="Luo Y.B."/>
            <person name="Zou S.Q."/>
            <person name="Chen S.P."/>
            <person name="Lan S."/>
            <person name="Tsai W.C."/>
            <person name="Van de Peer Y."/>
            <person name="Liu Z.J."/>
        </authorList>
    </citation>
    <scope>NUCLEOTIDE SEQUENCE [LARGE SCALE GENOMIC DNA]</scope>
    <source>
        <strain evidence="2">Lor288</strain>
    </source>
</reference>